<dbReference type="Proteomes" id="UP001279410">
    <property type="component" value="Unassembled WGS sequence"/>
</dbReference>
<sequence>MPLAVQRSPDIRKAHPLLGPPLSAHLNPSHPNLSLHHPSLPRPPPLLTLPSYPASQLKDPSSSFHPSSSSSSSSSSSFPAPPPLLLRLPSPLPLLHYSMQQLFSRSLHHTQLAHLPPSRKDYLSSDPFLEFSSHPSSHPSFPPLPLLGHLDPSLARHAHGGRERERGMRGDGRRGRDGWRRALPDSRGNILLSLRWKE</sequence>
<feature type="compositionally biased region" description="Low complexity" evidence="1">
    <location>
        <begin position="60"/>
        <end position="78"/>
    </location>
</feature>
<accession>A0AAD3MHM6</accession>
<keyword evidence="3" id="KW-1185">Reference proteome</keyword>
<protein>
    <submittedName>
        <fullName evidence="2">Prospero homeobox 3 isoform X1</fullName>
    </submittedName>
</protein>
<organism evidence="2 3">
    <name type="scientific">Lates japonicus</name>
    <name type="common">Japanese lates</name>
    <dbReference type="NCBI Taxonomy" id="270547"/>
    <lineage>
        <taxon>Eukaryota</taxon>
        <taxon>Metazoa</taxon>
        <taxon>Chordata</taxon>
        <taxon>Craniata</taxon>
        <taxon>Vertebrata</taxon>
        <taxon>Euteleostomi</taxon>
        <taxon>Actinopterygii</taxon>
        <taxon>Neopterygii</taxon>
        <taxon>Teleostei</taxon>
        <taxon>Neoteleostei</taxon>
        <taxon>Acanthomorphata</taxon>
        <taxon>Carangaria</taxon>
        <taxon>Carangaria incertae sedis</taxon>
        <taxon>Centropomidae</taxon>
        <taxon>Lates</taxon>
    </lineage>
</organism>
<feature type="compositionally biased region" description="Basic and acidic residues" evidence="1">
    <location>
        <begin position="160"/>
        <end position="180"/>
    </location>
</feature>
<feature type="region of interest" description="Disordered" evidence="1">
    <location>
        <begin position="157"/>
        <end position="180"/>
    </location>
</feature>
<feature type="region of interest" description="Disordered" evidence="1">
    <location>
        <begin position="1"/>
        <end position="80"/>
    </location>
</feature>
<evidence type="ECO:0000313" key="3">
    <source>
        <dbReference type="Proteomes" id="UP001279410"/>
    </source>
</evidence>
<dbReference type="GO" id="GO:0003677">
    <property type="term" value="F:DNA binding"/>
    <property type="evidence" value="ECO:0007669"/>
    <property type="project" value="UniProtKB-KW"/>
</dbReference>
<gene>
    <name evidence="2" type="ORF">AKAME5_000636400</name>
</gene>
<feature type="compositionally biased region" description="Low complexity" evidence="1">
    <location>
        <begin position="25"/>
        <end position="38"/>
    </location>
</feature>
<keyword evidence="2" id="KW-0238">DNA-binding</keyword>
<dbReference type="EMBL" id="BRZM01000018">
    <property type="protein sequence ID" value="GLD53644.1"/>
    <property type="molecule type" value="Genomic_DNA"/>
</dbReference>
<keyword evidence="2" id="KW-0371">Homeobox</keyword>
<reference evidence="2" key="1">
    <citation type="submission" date="2022-08" db="EMBL/GenBank/DDBJ databases">
        <title>Genome sequencing of akame (Lates japonicus).</title>
        <authorList>
            <person name="Hashiguchi Y."/>
            <person name="Takahashi H."/>
        </authorList>
    </citation>
    <scope>NUCLEOTIDE SEQUENCE</scope>
    <source>
        <strain evidence="2">Kochi</strain>
    </source>
</reference>
<proteinExistence type="predicted"/>
<dbReference type="AlphaFoldDB" id="A0AAD3MHM6"/>
<comment type="caution">
    <text evidence="2">The sequence shown here is derived from an EMBL/GenBank/DDBJ whole genome shotgun (WGS) entry which is preliminary data.</text>
</comment>
<evidence type="ECO:0000256" key="1">
    <source>
        <dbReference type="SAM" id="MobiDB-lite"/>
    </source>
</evidence>
<name>A0AAD3MHM6_LATJO</name>
<evidence type="ECO:0000313" key="2">
    <source>
        <dbReference type="EMBL" id="GLD53644.1"/>
    </source>
</evidence>